<name>A0AAV7SAK7_PLEWA</name>
<keyword evidence="3" id="KW-1185">Reference proteome</keyword>
<sequence>MVEPPTRVSESLAGKLGRRGQVHEPSLVTMQGEHCASGAAEMMSSPLHPIVFKFAMPANNTSVGKRKGQDPELAQLLKMVLAKLDDVVGKGSSASEPVQDPRPRRREGTAKKKDVKDISSKEKRPKVEESITNWLFGFNVFMTVMLEKRPDLAAPMIFYANKILKAHQTYGESAW</sequence>
<organism evidence="2 3">
    <name type="scientific">Pleurodeles waltl</name>
    <name type="common">Iberian ribbed newt</name>
    <dbReference type="NCBI Taxonomy" id="8319"/>
    <lineage>
        <taxon>Eukaryota</taxon>
        <taxon>Metazoa</taxon>
        <taxon>Chordata</taxon>
        <taxon>Craniata</taxon>
        <taxon>Vertebrata</taxon>
        <taxon>Euteleostomi</taxon>
        <taxon>Amphibia</taxon>
        <taxon>Batrachia</taxon>
        <taxon>Caudata</taxon>
        <taxon>Salamandroidea</taxon>
        <taxon>Salamandridae</taxon>
        <taxon>Pleurodelinae</taxon>
        <taxon>Pleurodeles</taxon>
    </lineage>
</organism>
<feature type="region of interest" description="Disordered" evidence="1">
    <location>
        <begin position="1"/>
        <end position="25"/>
    </location>
</feature>
<feature type="region of interest" description="Disordered" evidence="1">
    <location>
        <begin position="89"/>
        <end position="124"/>
    </location>
</feature>
<protein>
    <submittedName>
        <fullName evidence="2">Uncharacterized protein</fullName>
    </submittedName>
</protein>
<gene>
    <name evidence="2" type="ORF">NDU88_001692</name>
</gene>
<feature type="compositionally biased region" description="Basic and acidic residues" evidence="1">
    <location>
        <begin position="99"/>
        <end position="124"/>
    </location>
</feature>
<evidence type="ECO:0000313" key="3">
    <source>
        <dbReference type="Proteomes" id="UP001066276"/>
    </source>
</evidence>
<dbReference type="Proteomes" id="UP001066276">
    <property type="component" value="Chromosome 4_2"/>
</dbReference>
<evidence type="ECO:0000256" key="1">
    <source>
        <dbReference type="SAM" id="MobiDB-lite"/>
    </source>
</evidence>
<reference evidence="2" key="1">
    <citation type="journal article" date="2022" name="bioRxiv">
        <title>Sequencing and chromosome-scale assembly of the giantPleurodeles waltlgenome.</title>
        <authorList>
            <person name="Brown T."/>
            <person name="Elewa A."/>
            <person name="Iarovenko S."/>
            <person name="Subramanian E."/>
            <person name="Araus A.J."/>
            <person name="Petzold A."/>
            <person name="Susuki M."/>
            <person name="Suzuki K.-i.T."/>
            <person name="Hayashi T."/>
            <person name="Toyoda A."/>
            <person name="Oliveira C."/>
            <person name="Osipova E."/>
            <person name="Leigh N.D."/>
            <person name="Simon A."/>
            <person name="Yun M.H."/>
        </authorList>
    </citation>
    <scope>NUCLEOTIDE SEQUENCE</scope>
    <source>
        <strain evidence="2">20211129_DDA</strain>
        <tissue evidence="2">Liver</tissue>
    </source>
</reference>
<dbReference type="AlphaFoldDB" id="A0AAV7SAK7"/>
<comment type="caution">
    <text evidence="2">The sequence shown here is derived from an EMBL/GenBank/DDBJ whole genome shotgun (WGS) entry which is preliminary data.</text>
</comment>
<dbReference type="EMBL" id="JANPWB010000008">
    <property type="protein sequence ID" value="KAJ1161205.1"/>
    <property type="molecule type" value="Genomic_DNA"/>
</dbReference>
<evidence type="ECO:0000313" key="2">
    <source>
        <dbReference type="EMBL" id="KAJ1161205.1"/>
    </source>
</evidence>
<proteinExistence type="predicted"/>
<accession>A0AAV7SAK7</accession>